<keyword evidence="5 7" id="KW-0472">Membrane</keyword>
<dbReference type="KEGG" id="fau:Fraau_1914"/>
<dbReference type="eggNOG" id="COG1289">
    <property type="taxonomic scope" value="Bacteria"/>
</dbReference>
<comment type="similarity">
    <text evidence="6">Belongs to the YccS/YhfK family.</text>
</comment>
<keyword evidence="2" id="KW-1003">Cell membrane</keyword>
<dbReference type="Pfam" id="PF13515">
    <property type="entry name" value="FUSC_2"/>
    <property type="match status" value="1"/>
</dbReference>
<evidence type="ECO:0000313" key="10">
    <source>
        <dbReference type="EMBL" id="AFC86305.1"/>
    </source>
</evidence>
<dbReference type="NCBIfam" id="TIGR01667">
    <property type="entry name" value="YCCS_YHFK"/>
    <property type="match status" value="1"/>
</dbReference>
<dbReference type="OrthoDB" id="8670769at2"/>
<dbReference type="Pfam" id="PF12805">
    <property type="entry name" value="FUSC-like"/>
    <property type="match status" value="1"/>
</dbReference>
<evidence type="ECO:0000256" key="5">
    <source>
        <dbReference type="ARBA" id="ARBA00023136"/>
    </source>
</evidence>
<evidence type="ECO:0000256" key="3">
    <source>
        <dbReference type="ARBA" id="ARBA00022692"/>
    </source>
</evidence>
<evidence type="ECO:0000256" key="4">
    <source>
        <dbReference type="ARBA" id="ARBA00022989"/>
    </source>
</evidence>
<sequence length="746" mass="82990">MLRISPTRFVRQIRASDSFADSLRILVAMGGIVLWCQWQGNPHLMIPLLLGSIAGALAETEDTGLKRLKALLGTLALFTVTVTSITALFPFTLPFAVALPLAAFAVIMLGAIGNRCAAISGATIILAIYTMLVNDQHPVPGMSNWSQARWILQGAAWYGALSLLWGALFPEQIIRQSLAAVFDALAGYLDCKARLFEPDDGSHLERTQLELAMRNERVVQSLQSCWNLLLSRMTSPRSRQSIDAPMQLYFLARSIHERASSSHHPYRALARDLFHSDVLFRCQRLIRLHAAACRKRAQALRMHFSYTGCGEGQQALAELQKSMDWLADLAEPPRPDLWRALSAIRHNLAGLQQQMDYIDQPPLTAQSPAGNPPGLPPKAMLAAAWDSVRRQLTPNAPRFRYAVRLSIALLAGYAVMHLYHAEQGYWILLTTAFVCQPSYGATRRRQWERIGGTLAGLLLGWALLTLFPQRPMQLALFVLTGPLFFATRRSHYAAATGAATMMVMLCFNQTGSGFAVIMPRLIDTVLGVSLGWLAMRWILPDWQMRRLNLVLARSLRSDSRYLREVITQYTSGEVDDIAYRSSRDEALAADAALSSALANMLKEPDGRQHNTEIMLRFLTCSHTLLGHLSALGVHRQMLDSRRTPAARHSYQLIEQTTARLSQSWEQIASHLESPNPDRALPRCDERQLIGQLENGACDRCGDDSLRLVQGLLAQLLGQLDALRELSVHALHRPVPLGRVIDEPVDS</sequence>
<evidence type="ECO:0000256" key="2">
    <source>
        <dbReference type="ARBA" id="ARBA00022475"/>
    </source>
</evidence>
<feature type="transmembrane region" description="Helical" evidence="7">
    <location>
        <begin position="70"/>
        <end position="89"/>
    </location>
</feature>
<protein>
    <submittedName>
        <fullName evidence="10">Putative membrane protein, TIGR01666</fullName>
    </submittedName>
</protein>
<dbReference type="InterPro" id="IPR049453">
    <property type="entry name" value="Memb_transporter_dom"/>
</dbReference>
<feature type="domain" description="Integral membrane bound transporter" evidence="9">
    <location>
        <begin position="413"/>
        <end position="533"/>
    </location>
</feature>
<dbReference type="InterPro" id="IPR010020">
    <property type="entry name" value="Integral_membrane_YCCS_YHJK"/>
</dbReference>
<dbReference type="EMBL" id="CP003350">
    <property type="protein sequence ID" value="AFC86305.1"/>
    <property type="molecule type" value="Genomic_DNA"/>
</dbReference>
<dbReference type="InterPro" id="IPR032692">
    <property type="entry name" value="YccS_N"/>
</dbReference>
<evidence type="ECO:0000259" key="8">
    <source>
        <dbReference type="Pfam" id="PF12805"/>
    </source>
</evidence>
<reference evidence="10" key="1">
    <citation type="submission" date="2012-02" db="EMBL/GenBank/DDBJ databases">
        <title>The complete genome of Frateuria aurantia DSM 6220.</title>
        <authorList>
            <consortium name="US DOE Joint Genome Institute (JGI-PGF)"/>
            <person name="Lucas S."/>
            <person name="Copeland A."/>
            <person name="Lapidus A."/>
            <person name="Glavina del Rio T."/>
            <person name="Dalin E."/>
            <person name="Tice H."/>
            <person name="Bruce D."/>
            <person name="Goodwin L."/>
            <person name="Pitluck S."/>
            <person name="Peters L."/>
            <person name="Ovchinnikova G."/>
            <person name="Teshima H."/>
            <person name="Kyrpides N."/>
            <person name="Mavromatis K."/>
            <person name="Ivanova N."/>
            <person name="Brettin T."/>
            <person name="Detter J.C."/>
            <person name="Han C."/>
            <person name="Larimer F."/>
            <person name="Land M."/>
            <person name="Hauser L."/>
            <person name="Markowitz V."/>
            <person name="Cheng J.-F."/>
            <person name="Hugenholtz P."/>
            <person name="Woyke T."/>
            <person name="Wu D."/>
            <person name="Brambilla E."/>
            <person name="Klenk H.-P."/>
            <person name="Eisen J.A."/>
        </authorList>
    </citation>
    <scope>NUCLEOTIDE SEQUENCE</scope>
    <source>
        <strain evidence="10">DSM 6220</strain>
    </source>
</reference>
<dbReference type="Proteomes" id="UP000005234">
    <property type="component" value="Chromosome"/>
</dbReference>
<dbReference type="PANTHER" id="PTHR30509">
    <property type="entry name" value="P-HYDROXYBENZOIC ACID EFFLUX PUMP SUBUNIT-RELATED"/>
    <property type="match status" value="1"/>
</dbReference>
<keyword evidence="11" id="KW-1185">Reference proteome</keyword>
<evidence type="ECO:0000259" key="9">
    <source>
        <dbReference type="Pfam" id="PF13515"/>
    </source>
</evidence>
<evidence type="ECO:0000313" key="11">
    <source>
        <dbReference type="Proteomes" id="UP000005234"/>
    </source>
</evidence>
<feature type="transmembrane region" description="Helical" evidence="7">
    <location>
        <begin position="399"/>
        <end position="419"/>
    </location>
</feature>
<dbReference type="PANTHER" id="PTHR30509:SF8">
    <property type="entry name" value="INNER MEMBRANE PROTEIN YCCS"/>
    <property type="match status" value="1"/>
</dbReference>
<dbReference type="AlphaFoldDB" id="H8L0Y5"/>
<comment type="subcellular location">
    <subcellularLocation>
        <location evidence="1">Cell membrane</location>
        <topology evidence="1">Multi-pass membrane protein</topology>
    </subcellularLocation>
</comment>
<dbReference type="GO" id="GO:0005886">
    <property type="term" value="C:plasma membrane"/>
    <property type="evidence" value="ECO:0007669"/>
    <property type="project" value="UniProtKB-SubCell"/>
</dbReference>
<evidence type="ECO:0000256" key="7">
    <source>
        <dbReference type="SAM" id="Phobius"/>
    </source>
</evidence>
<organism evidence="10 11">
    <name type="scientific">Frateuria aurantia (strain ATCC 33424 / DSM 6220 / KCTC 2777 / LMG 1558 / NBRC 3245 / NCIMB 13370)</name>
    <name type="common">Acetobacter aurantius</name>
    <dbReference type="NCBI Taxonomy" id="767434"/>
    <lineage>
        <taxon>Bacteria</taxon>
        <taxon>Pseudomonadati</taxon>
        <taxon>Pseudomonadota</taxon>
        <taxon>Gammaproteobacteria</taxon>
        <taxon>Lysobacterales</taxon>
        <taxon>Rhodanobacteraceae</taxon>
        <taxon>Frateuria</taxon>
    </lineage>
</organism>
<feature type="transmembrane region" description="Helical" evidence="7">
    <location>
        <begin position="454"/>
        <end position="470"/>
    </location>
</feature>
<dbReference type="InterPro" id="IPR010019">
    <property type="entry name" value="Integral_membrane_YccS"/>
</dbReference>
<keyword evidence="4 7" id="KW-1133">Transmembrane helix</keyword>
<dbReference type="RefSeq" id="WP_014403310.1">
    <property type="nucleotide sequence ID" value="NC_017033.1"/>
</dbReference>
<evidence type="ECO:0000256" key="1">
    <source>
        <dbReference type="ARBA" id="ARBA00004651"/>
    </source>
</evidence>
<dbReference type="STRING" id="767434.Fraau_1914"/>
<name>H8L0Y5_FRAAD</name>
<keyword evidence="3 7" id="KW-0812">Transmembrane</keyword>
<proteinExistence type="inferred from homology"/>
<dbReference type="NCBIfam" id="TIGR01666">
    <property type="entry name" value="YCCS"/>
    <property type="match status" value="1"/>
</dbReference>
<gene>
    <name evidence="10" type="ordered locus">Fraau_1914</name>
</gene>
<feature type="domain" description="Integral membrane protein YccS N-terminal" evidence="8">
    <location>
        <begin position="71"/>
        <end position="354"/>
    </location>
</feature>
<feature type="transmembrane region" description="Helical" evidence="7">
    <location>
        <begin position="101"/>
        <end position="130"/>
    </location>
</feature>
<feature type="transmembrane region" description="Helical" evidence="7">
    <location>
        <begin position="150"/>
        <end position="169"/>
    </location>
</feature>
<evidence type="ECO:0000256" key="6">
    <source>
        <dbReference type="ARBA" id="ARBA00043993"/>
    </source>
</evidence>
<dbReference type="HOGENOM" id="CLU_013315_1_0_6"/>
<accession>H8L0Y5</accession>